<sequence length="551" mass="59925">MTSDHTRQRAKHGPAAWLDAVVYDLARQMRWTFLPPLMVYFAAGFSGLTGIVGTFFVKEYLDLSAAYLAGLAFWAGLPWALKMPLGHLVDIIWRWKWLLVYLGAGLIGLSMIIMYFVLTEREMMEAIMPISAWYITSFLLTPCGLVIQDAVADAMSVEAVPRVDTQGAPIPEEQSRAMHVTMQTLGRFALITGTVVVAALNIWMFRGIEAMDAAAKANVYATIYLVALSIPLVSVSGVILAGVQKYRAKHNLRKTGLSPAEADALFERPDEDTTPNPWYFIGGGAFVILTLAVGLGQVPYSQEIIFAGSMAIVLFLMRQLVATLSAAQARALIGTATIIFMFRAVPRPGDGITWFNIDVLGFDQQFLSVLSLITSVLTLVGIVVLRPLMAEKPIVWIIAMLTIAGGVLTLPNIGLYYGIQDITAPLTGGVVDARFIAILDTAIESPLGQVAMIPMLAWIARNAPSNLKATFFAVMASFTNLALSASSLTTKYLNQIYTVTREVRDPATGEVTVPADYSELGVLLIVVTAITVGIPLLVIWLVQNSRLRTSD</sequence>
<feature type="transmembrane region" description="Helical" evidence="6">
    <location>
        <begin position="97"/>
        <end position="118"/>
    </location>
</feature>
<feature type="transmembrane region" description="Helical" evidence="6">
    <location>
        <begin position="520"/>
        <end position="542"/>
    </location>
</feature>
<comment type="subcellular location">
    <subcellularLocation>
        <location evidence="1">Membrane</location>
        <topology evidence="1">Multi-pass membrane protein</topology>
    </subcellularLocation>
</comment>
<dbReference type="PANTHER" id="PTHR31585">
    <property type="entry name" value="FOLATE-BIOPTERIN TRANSPORTER 1, CHLOROPLASTIC"/>
    <property type="match status" value="1"/>
</dbReference>
<proteinExistence type="predicted"/>
<accession>A0A1M7FTG2</accession>
<dbReference type="GO" id="GO:0016020">
    <property type="term" value="C:membrane"/>
    <property type="evidence" value="ECO:0007669"/>
    <property type="project" value="UniProtKB-SubCell"/>
</dbReference>
<feature type="transmembrane region" description="Helical" evidence="6">
    <location>
        <begin position="394"/>
        <end position="415"/>
    </location>
</feature>
<evidence type="ECO:0000256" key="3">
    <source>
        <dbReference type="ARBA" id="ARBA00022692"/>
    </source>
</evidence>
<name>A0A1M7FTG2_9RHOB</name>
<feature type="transmembrane region" description="Helical" evidence="6">
    <location>
        <begin position="469"/>
        <end position="488"/>
    </location>
</feature>
<reference evidence="7 8" key="1">
    <citation type="submission" date="2016-11" db="EMBL/GenBank/DDBJ databases">
        <authorList>
            <person name="Varghese N."/>
            <person name="Submissions S."/>
        </authorList>
    </citation>
    <scope>NUCLEOTIDE SEQUENCE [LARGE SCALE GENOMIC DNA]</scope>
    <source>
        <strain evidence="7 8">DSM 28249</strain>
    </source>
</reference>
<dbReference type="RefSeq" id="WP_149779489.1">
    <property type="nucleotide sequence ID" value="NZ_FRCB01000004.1"/>
</dbReference>
<evidence type="ECO:0000256" key="1">
    <source>
        <dbReference type="ARBA" id="ARBA00004141"/>
    </source>
</evidence>
<feature type="transmembrane region" description="Helical" evidence="6">
    <location>
        <begin position="435"/>
        <end position="457"/>
    </location>
</feature>
<feature type="transmembrane region" description="Helical" evidence="6">
    <location>
        <begin position="278"/>
        <end position="298"/>
    </location>
</feature>
<feature type="transmembrane region" description="Helical" evidence="6">
    <location>
        <begin position="217"/>
        <end position="243"/>
    </location>
</feature>
<keyword evidence="2" id="KW-0813">Transport</keyword>
<feature type="transmembrane region" description="Helical" evidence="6">
    <location>
        <begin position="130"/>
        <end position="147"/>
    </location>
</feature>
<keyword evidence="3 6" id="KW-0812">Transmembrane</keyword>
<dbReference type="Proteomes" id="UP000322545">
    <property type="component" value="Unassembled WGS sequence"/>
</dbReference>
<organism evidence="7 8">
    <name type="scientific">Roseovarius litoreus</name>
    <dbReference type="NCBI Taxonomy" id="1155722"/>
    <lineage>
        <taxon>Bacteria</taxon>
        <taxon>Pseudomonadati</taxon>
        <taxon>Pseudomonadota</taxon>
        <taxon>Alphaproteobacteria</taxon>
        <taxon>Rhodobacterales</taxon>
        <taxon>Roseobacteraceae</taxon>
        <taxon>Roseovarius</taxon>
    </lineage>
</organism>
<dbReference type="Pfam" id="PF03092">
    <property type="entry name" value="BT1"/>
    <property type="match status" value="1"/>
</dbReference>
<feature type="transmembrane region" description="Helical" evidence="6">
    <location>
        <begin position="37"/>
        <end position="57"/>
    </location>
</feature>
<keyword evidence="4 6" id="KW-1133">Transmembrane helix</keyword>
<evidence type="ECO:0000256" key="6">
    <source>
        <dbReference type="SAM" id="Phobius"/>
    </source>
</evidence>
<feature type="transmembrane region" description="Helical" evidence="6">
    <location>
        <begin position="329"/>
        <end position="346"/>
    </location>
</feature>
<evidence type="ECO:0000256" key="5">
    <source>
        <dbReference type="ARBA" id="ARBA00023136"/>
    </source>
</evidence>
<feature type="transmembrane region" description="Helical" evidence="6">
    <location>
        <begin position="185"/>
        <end position="205"/>
    </location>
</feature>
<gene>
    <name evidence="7" type="ORF">SAMN05443432_104324</name>
</gene>
<evidence type="ECO:0000256" key="2">
    <source>
        <dbReference type="ARBA" id="ARBA00022448"/>
    </source>
</evidence>
<dbReference type="InterPro" id="IPR039309">
    <property type="entry name" value="BT1"/>
</dbReference>
<evidence type="ECO:0000313" key="8">
    <source>
        <dbReference type="Proteomes" id="UP000322545"/>
    </source>
</evidence>
<keyword evidence="8" id="KW-1185">Reference proteome</keyword>
<dbReference type="PANTHER" id="PTHR31585:SF0">
    <property type="entry name" value="FOLATE-BIOPTERIN TRANSPORTER 1, CHLOROPLASTIC"/>
    <property type="match status" value="1"/>
</dbReference>
<feature type="transmembrane region" description="Helical" evidence="6">
    <location>
        <begin position="63"/>
        <end position="85"/>
    </location>
</feature>
<dbReference type="AlphaFoldDB" id="A0A1M7FTG2"/>
<dbReference type="EMBL" id="FRCB01000004">
    <property type="protein sequence ID" value="SHM07412.1"/>
    <property type="molecule type" value="Genomic_DNA"/>
</dbReference>
<evidence type="ECO:0000256" key="4">
    <source>
        <dbReference type="ARBA" id="ARBA00022989"/>
    </source>
</evidence>
<keyword evidence="5 6" id="KW-0472">Membrane</keyword>
<evidence type="ECO:0000313" key="7">
    <source>
        <dbReference type="EMBL" id="SHM07412.1"/>
    </source>
</evidence>
<feature type="transmembrane region" description="Helical" evidence="6">
    <location>
        <begin position="366"/>
        <end position="385"/>
    </location>
</feature>
<protein>
    <submittedName>
        <fullName evidence="7">BT1 family protein</fullName>
    </submittedName>
</protein>
<feature type="transmembrane region" description="Helical" evidence="6">
    <location>
        <begin position="304"/>
        <end position="322"/>
    </location>
</feature>